<dbReference type="Proteomes" id="UP000318380">
    <property type="component" value="Unassembled WGS sequence"/>
</dbReference>
<name>A0A561BUH3_9ACTN</name>
<keyword evidence="2" id="KW-0762">Sugar transport</keyword>
<dbReference type="PANTHER" id="PTHR43649">
    <property type="entry name" value="ARABINOSE-BINDING PROTEIN-RELATED"/>
    <property type="match status" value="1"/>
</dbReference>
<keyword evidence="2" id="KW-0813">Transport</keyword>
<keyword evidence="1" id="KW-0732">Signal</keyword>
<feature type="chain" id="PRO_5039434557" evidence="1">
    <location>
        <begin position="22"/>
        <end position="442"/>
    </location>
</feature>
<dbReference type="InterPro" id="IPR006311">
    <property type="entry name" value="TAT_signal"/>
</dbReference>
<evidence type="ECO:0000256" key="1">
    <source>
        <dbReference type="SAM" id="SignalP"/>
    </source>
</evidence>
<dbReference type="AlphaFoldDB" id="A0A561BUH3"/>
<organism evidence="2 3">
    <name type="scientific">Kribbella amoyensis</name>
    <dbReference type="NCBI Taxonomy" id="996641"/>
    <lineage>
        <taxon>Bacteria</taxon>
        <taxon>Bacillati</taxon>
        <taxon>Actinomycetota</taxon>
        <taxon>Actinomycetes</taxon>
        <taxon>Propionibacteriales</taxon>
        <taxon>Kribbellaceae</taxon>
        <taxon>Kribbella</taxon>
    </lineage>
</organism>
<keyword evidence="3" id="KW-1185">Reference proteome</keyword>
<protein>
    <submittedName>
        <fullName evidence="2">Multiple sugar transport system substrate-binding protein</fullName>
    </submittedName>
</protein>
<feature type="signal peptide" evidence="1">
    <location>
        <begin position="1"/>
        <end position="21"/>
    </location>
</feature>
<dbReference type="Gene3D" id="3.40.190.10">
    <property type="entry name" value="Periplasmic binding protein-like II"/>
    <property type="match status" value="1"/>
</dbReference>
<gene>
    <name evidence="2" type="ORF">FB561_3703</name>
</gene>
<evidence type="ECO:0000313" key="3">
    <source>
        <dbReference type="Proteomes" id="UP000318380"/>
    </source>
</evidence>
<dbReference type="Pfam" id="PF01547">
    <property type="entry name" value="SBP_bac_1"/>
    <property type="match status" value="1"/>
</dbReference>
<dbReference type="OrthoDB" id="9795467at2"/>
<dbReference type="InterPro" id="IPR050490">
    <property type="entry name" value="Bact_solute-bd_prot1"/>
</dbReference>
<dbReference type="PANTHER" id="PTHR43649:SF12">
    <property type="entry name" value="DIACETYLCHITOBIOSE BINDING PROTEIN DASA"/>
    <property type="match status" value="1"/>
</dbReference>
<dbReference type="EMBL" id="VIVK01000001">
    <property type="protein sequence ID" value="TWD82570.1"/>
    <property type="molecule type" value="Genomic_DNA"/>
</dbReference>
<proteinExistence type="predicted"/>
<dbReference type="PROSITE" id="PS51318">
    <property type="entry name" value="TAT"/>
    <property type="match status" value="1"/>
</dbReference>
<dbReference type="RefSeq" id="WP_145808259.1">
    <property type="nucleotide sequence ID" value="NZ_VIVK01000001.1"/>
</dbReference>
<comment type="caution">
    <text evidence="2">The sequence shown here is derived from an EMBL/GenBank/DDBJ whole genome shotgun (WGS) entry which is preliminary data.</text>
</comment>
<dbReference type="SUPFAM" id="SSF53850">
    <property type="entry name" value="Periplasmic binding protein-like II"/>
    <property type="match status" value="1"/>
</dbReference>
<reference evidence="2 3" key="1">
    <citation type="submission" date="2019-06" db="EMBL/GenBank/DDBJ databases">
        <title>Sequencing the genomes of 1000 actinobacteria strains.</title>
        <authorList>
            <person name="Klenk H.-P."/>
        </authorList>
    </citation>
    <scope>NUCLEOTIDE SEQUENCE [LARGE SCALE GENOMIC DNA]</scope>
    <source>
        <strain evidence="2 3">DSM 24683</strain>
    </source>
</reference>
<dbReference type="InterPro" id="IPR006059">
    <property type="entry name" value="SBP"/>
</dbReference>
<sequence>MTGSRTITRRSLLGIAAAAGAASLAGCNLGAGGGQSGGKASATLNVWGGVPNESGPDDMCKAFMAEHPGVTVTYTRYVNDDQGNLKLDTSLSGGVPIDLYFSYGPVPMFKRSAAGLALDLTDKIKAEKDFAALTPDADPLSNYVLDGKLYGLPAARAPQQVYINKSMLDAAGITLGKTWTVDEFNEVARKLTKPGVFGTLTAPPLARPTLGPNYLYADGGKRSNFGNKVFAEELELALRLQKAKIAMDRQTIIAEKLQTFSQNPFIAGRVAMLIQSGQIIRSINDTKGYPHKFATYCMPVPVPAGSEGWNTGQIGDQISISPKSKFQDQAWELAKFWARNAGKYMTRGGRLPLLAGDSTPDQILERLLGPQRETLYDVASWKSTLFETDLKLPVDTIFTAGTEISTITGKLTDETLLGDRTVPSWVTEATRQSDAAIAKAGK</sequence>
<evidence type="ECO:0000313" key="2">
    <source>
        <dbReference type="EMBL" id="TWD82570.1"/>
    </source>
</evidence>
<accession>A0A561BUH3</accession>
<dbReference type="PROSITE" id="PS51257">
    <property type="entry name" value="PROKAR_LIPOPROTEIN"/>
    <property type="match status" value="1"/>
</dbReference>